<dbReference type="Proteomes" id="UP000748308">
    <property type="component" value="Unassembled WGS sequence"/>
</dbReference>
<protein>
    <recommendedName>
        <fullName evidence="3">PKD domain-containing protein</fullName>
    </recommendedName>
</protein>
<accession>A0A937XCE0</accession>
<name>A0A937XCE0_UNCEI</name>
<gene>
    <name evidence="1" type="ORF">FJY75_05755</name>
</gene>
<comment type="caution">
    <text evidence="1">The sequence shown here is derived from an EMBL/GenBank/DDBJ whole genome shotgun (WGS) entry which is preliminary data.</text>
</comment>
<dbReference type="Gene3D" id="2.60.40.10">
    <property type="entry name" value="Immunoglobulins"/>
    <property type="match status" value="1"/>
</dbReference>
<feature type="non-terminal residue" evidence="1">
    <location>
        <position position="1"/>
    </location>
</feature>
<reference evidence="1" key="1">
    <citation type="submission" date="2019-03" db="EMBL/GenBank/DDBJ databases">
        <title>Lake Tanganyika Metagenome-Assembled Genomes (MAGs).</title>
        <authorList>
            <person name="Tran P."/>
        </authorList>
    </citation>
    <scope>NUCLEOTIDE SEQUENCE</scope>
    <source>
        <strain evidence="1">M_DeepCast_400m_m2_100</strain>
    </source>
</reference>
<evidence type="ECO:0000313" key="2">
    <source>
        <dbReference type="Proteomes" id="UP000748308"/>
    </source>
</evidence>
<proteinExistence type="predicted"/>
<dbReference type="InterPro" id="IPR035986">
    <property type="entry name" value="PKD_dom_sf"/>
</dbReference>
<dbReference type="InterPro" id="IPR013783">
    <property type="entry name" value="Ig-like_fold"/>
</dbReference>
<evidence type="ECO:0008006" key="3">
    <source>
        <dbReference type="Google" id="ProtNLM"/>
    </source>
</evidence>
<dbReference type="Pfam" id="PF22352">
    <property type="entry name" value="K319L-like_PKD"/>
    <property type="match status" value="1"/>
</dbReference>
<sequence>TVVTIGDVVSLTASSSHPGGSALTYTWCATGGTFNTATGTAVDWTAPHVNVTTVFTITVVVTDGSGGTSHASVNITVNPPAGVEVIIGVADGNTWIPFYAANAWHRSQVLYLASEVGHAGVIEKLWLMSASQRRVTVGSFEIYMLPTARTQLSTSFEDNYDGGGAVRVYQRSSQSYGSTESVGDWYDFVLDSGYEYAGGNLIIEFRWSGGDPSGLSTQSKRFSTPGVPRTVFSQIQGSEIGTPDQTALHIKLSFGD</sequence>
<dbReference type="EMBL" id="VGIY01000109">
    <property type="protein sequence ID" value="MBM3317338.1"/>
    <property type="molecule type" value="Genomic_DNA"/>
</dbReference>
<evidence type="ECO:0000313" key="1">
    <source>
        <dbReference type="EMBL" id="MBM3317338.1"/>
    </source>
</evidence>
<organism evidence="1 2">
    <name type="scientific">Eiseniibacteriota bacterium</name>
    <dbReference type="NCBI Taxonomy" id="2212470"/>
    <lineage>
        <taxon>Bacteria</taxon>
        <taxon>Candidatus Eiseniibacteriota</taxon>
    </lineage>
</organism>
<dbReference type="SUPFAM" id="SSF49299">
    <property type="entry name" value="PKD domain"/>
    <property type="match status" value="1"/>
</dbReference>
<dbReference type="AlphaFoldDB" id="A0A937XCE0"/>